<accession>A0AAV6M7J2</accession>
<proteinExistence type="predicted"/>
<evidence type="ECO:0000313" key="1">
    <source>
        <dbReference type="EMBL" id="KAG6576700.1"/>
    </source>
</evidence>
<sequence>MHSTCMIKGRNQIQLQGMGCVNPTKCPFFGCIYISHSGIGFYVLVSHELPHPTSPLPPPSGALGNCCKVMKAVSSGVGDRDNGDVDLFLLSIILKAIRKGS</sequence>
<dbReference type="EMBL" id="JAGKQH010000016">
    <property type="protein sequence ID" value="KAG6576700.1"/>
    <property type="molecule type" value="Genomic_DNA"/>
</dbReference>
<comment type="caution">
    <text evidence="1">The sequence shown here is derived from an EMBL/GenBank/DDBJ whole genome shotgun (WGS) entry which is preliminary data.</text>
</comment>
<dbReference type="Proteomes" id="UP000685013">
    <property type="component" value="Chromosome 16"/>
</dbReference>
<reference evidence="1 2" key="1">
    <citation type="journal article" date="2021" name="Hortic Res">
        <title>The domestication of Cucurbita argyrosperma as revealed by the genome of its wild relative.</title>
        <authorList>
            <person name="Barrera-Redondo J."/>
            <person name="Sanchez-de la Vega G."/>
            <person name="Aguirre-Liguori J.A."/>
            <person name="Castellanos-Morales G."/>
            <person name="Gutierrez-Guerrero Y.T."/>
            <person name="Aguirre-Dugua X."/>
            <person name="Aguirre-Planter E."/>
            <person name="Tenaillon M.I."/>
            <person name="Lira-Saade R."/>
            <person name="Eguiarte L.E."/>
        </authorList>
    </citation>
    <scope>NUCLEOTIDE SEQUENCE [LARGE SCALE GENOMIC DNA]</scope>
    <source>
        <strain evidence="1">JBR-2021</strain>
    </source>
</reference>
<protein>
    <submittedName>
        <fullName evidence="1">Uncharacterized protein</fullName>
    </submittedName>
</protein>
<gene>
    <name evidence="1" type="ORF">SDJN03_24274</name>
</gene>
<keyword evidence="2" id="KW-1185">Reference proteome</keyword>
<evidence type="ECO:0000313" key="2">
    <source>
        <dbReference type="Proteomes" id="UP000685013"/>
    </source>
</evidence>
<dbReference type="AlphaFoldDB" id="A0AAV6M7J2"/>
<organism evidence="1 2">
    <name type="scientific">Cucurbita argyrosperma subsp. sororia</name>
    <dbReference type="NCBI Taxonomy" id="37648"/>
    <lineage>
        <taxon>Eukaryota</taxon>
        <taxon>Viridiplantae</taxon>
        <taxon>Streptophyta</taxon>
        <taxon>Embryophyta</taxon>
        <taxon>Tracheophyta</taxon>
        <taxon>Spermatophyta</taxon>
        <taxon>Magnoliopsida</taxon>
        <taxon>eudicotyledons</taxon>
        <taxon>Gunneridae</taxon>
        <taxon>Pentapetalae</taxon>
        <taxon>rosids</taxon>
        <taxon>fabids</taxon>
        <taxon>Cucurbitales</taxon>
        <taxon>Cucurbitaceae</taxon>
        <taxon>Cucurbiteae</taxon>
        <taxon>Cucurbita</taxon>
    </lineage>
</organism>
<feature type="non-terminal residue" evidence="1">
    <location>
        <position position="1"/>
    </location>
</feature>
<name>A0AAV6M7J2_9ROSI</name>